<feature type="transmembrane region" description="Helical" evidence="1">
    <location>
        <begin position="6"/>
        <end position="29"/>
    </location>
</feature>
<dbReference type="Proteomes" id="UP000218418">
    <property type="component" value="Chromosome"/>
</dbReference>
<name>A0A1Z4LR91_9CYAN</name>
<dbReference type="EMBL" id="AP018227">
    <property type="protein sequence ID" value="BAY83618.1"/>
    <property type="molecule type" value="Genomic_DNA"/>
</dbReference>
<evidence type="ECO:0000313" key="3">
    <source>
        <dbReference type="Proteomes" id="UP000218418"/>
    </source>
</evidence>
<accession>A0A1Z4LR91</accession>
<dbReference type="AlphaFoldDB" id="A0A1Z4LR91"/>
<reference evidence="2 3" key="1">
    <citation type="submission" date="2017-06" db="EMBL/GenBank/DDBJ databases">
        <title>Genome sequencing of cyanobaciteial culture collection at National Institute for Environmental Studies (NIES).</title>
        <authorList>
            <person name="Hirose Y."/>
            <person name="Shimura Y."/>
            <person name="Fujisawa T."/>
            <person name="Nakamura Y."/>
            <person name="Kawachi M."/>
        </authorList>
    </citation>
    <scope>NUCLEOTIDE SEQUENCE [LARGE SCALE GENOMIC DNA]</scope>
    <source>
        <strain evidence="2 3">NIES-267</strain>
    </source>
</reference>
<sequence>MNLNIIINFIIALSLLFLMIVIGLVMEFLLGNKLVPHKIQLTLQILLVVSVVIFFVYRTIYCKFLTYCDEDCVRFDRSWDVYYRCKR</sequence>
<evidence type="ECO:0000256" key="1">
    <source>
        <dbReference type="SAM" id="Phobius"/>
    </source>
</evidence>
<feature type="transmembrane region" description="Helical" evidence="1">
    <location>
        <begin position="41"/>
        <end position="60"/>
    </location>
</feature>
<evidence type="ECO:0000313" key="2">
    <source>
        <dbReference type="EMBL" id="BAY83618.1"/>
    </source>
</evidence>
<organism evidence="2 3">
    <name type="scientific">Calothrix parasitica NIES-267</name>
    <dbReference type="NCBI Taxonomy" id="1973488"/>
    <lineage>
        <taxon>Bacteria</taxon>
        <taxon>Bacillati</taxon>
        <taxon>Cyanobacteriota</taxon>
        <taxon>Cyanophyceae</taxon>
        <taxon>Nostocales</taxon>
        <taxon>Calotrichaceae</taxon>
        <taxon>Calothrix</taxon>
    </lineage>
</organism>
<keyword evidence="1" id="KW-0472">Membrane</keyword>
<protein>
    <submittedName>
        <fullName evidence="2">Uncharacterized protein</fullName>
    </submittedName>
</protein>
<keyword evidence="1" id="KW-1133">Transmembrane helix</keyword>
<gene>
    <name evidence="2" type="ORF">NIES267_31070</name>
</gene>
<proteinExistence type="predicted"/>
<keyword evidence="3" id="KW-1185">Reference proteome</keyword>
<keyword evidence="1" id="KW-0812">Transmembrane</keyword>